<organism evidence="1 2">
    <name type="scientific">Brachionus plicatilis</name>
    <name type="common">Marine rotifer</name>
    <name type="synonym">Brachionus muelleri</name>
    <dbReference type="NCBI Taxonomy" id="10195"/>
    <lineage>
        <taxon>Eukaryota</taxon>
        <taxon>Metazoa</taxon>
        <taxon>Spiralia</taxon>
        <taxon>Gnathifera</taxon>
        <taxon>Rotifera</taxon>
        <taxon>Eurotatoria</taxon>
        <taxon>Monogononta</taxon>
        <taxon>Pseudotrocha</taxon>
        <taxon>Ploima</taxon>
        <taxon>Brachionidae</taxon>
        <taxon>Brachionus</taxon>
    </lineage>
</organism>
<dbReference type="AlphaFoldDB" id="A0A3M7QMS0"/>
<keyword evidence="2" id="KW-1185">Reference proteome</keyword>
<dbReference type="EMBL" id="REGN01005653">
    <property type="protein sequence ID" value="RNA12580.1"/>
    <property type="molecule type" value="Genomic_DNA"/>
</dbReference>
<evidence type="ECO:0000313" key="2">
    <source>
        <dbReference type="Proteomes" id="UP000276133"/>
    </source>
</evidence>
<sequence length="216" mass="25937">MNKELIEFSDQIRDFVSECDLVTKSTIHSINSLNTDIERQETRIHDFLNRINSKKQFNENLGRAIHELDAFLTLCDTIENDKLNIRSGPKGSVAEYIKKLDYLKSVDKYPWYKELKLTRNKKNEPNIQVSFAKHEELIRKGENFICFEFQNILKHNCNREQMKYFIEFLMEKFDLNKPSETFVPNTTIRKLELICSWFLQRELMYELYDDKNPYKN</sequence>
<accession>A0A3M7QMS0</accession>
<comment type="caution">
    <text evidence="1">The sequence shown here is derived from an EMBL/GenBank/DDBJ whole genome shotgun (WGS) entry which is preliminary data.</text>
</comment>
<reference evidence="1 2" key="1">
    <citation type="journal article" date="2018" name="Sci. Rep.">
        <title>Genomic signatures of local adaptation to the degree of environmental predictability in rotifers.</title>
        <authorList>
            <person name="Franch-Gras L."/>
            <person name="Hahn C."/>
            <person name="Garcia-Roger E.M."/>
            <person name="Carmona M.J."/>
            <person name="Serra M."/>
            <person name="Gomez A."/>
        </authorList>
    </citation>
    <scope>NUCLEOTIDE SEQUENCE [LARGE SCALE GENOMIC DNA]</scope>
    <source>
        <strain evidence="1">HYR1</strain>
    </source>
</reference>
<name>A0A3M7QMS0_BRAPC</name>
<protein>
    <submittedName>
        <fullName evidence="1">Uncharacterized protein</fullName>
    </submittedName>
</protein>
<dbReference type="Proteomes" id="UP000276133">
    <property type="component" value="Unassembled WGS sequence"/>
</dbReference>
<gene>
    <name evidence="1" type="ORF">BpHYR1_009064</name>
</gene>
<evidence type="ECO:0000313" key="1">
    <source>
        <dbReference type="EMBL" id="RNA12580.1"/>
    </source>
</evidence>
<proteinExistence type="predicted"/>